<evidence type="ECO:0000256" key="3">
    <source>
        <dbReference type="ARBA" id="ARBA00022723"/>
    </source>
</evidence>
<keyword evidence="10" id="KW-1185">Reference proteome</keyword>
<evidence type="ECO:0000256" key="2">
    <source>
        <dbReference type="ARBA" id="ARBA00022670"/>
    </source>
</evidence>
<keyword evidence="3" id="KW-0479">Metal-binding</keyword>
<dbReference type="GO" id="GO:0046872">
    <property type="term" value="F:metal ion binding"/>
    <property type="evidence" value="ECO:0007669"/>
    <property type="project" value="UniProtKB-KW"/>
</dbReference>
<keyword evidence="5" id="KW-0378">Hydrolase</keyword>
<gene>
    <name evidence="9" type="ORF">ECE50_011045</name>
</gene>
<name>A0A433WEN1_9BACT</name>
<sequence>MSTSILKSLTVALLLSLLMPLISVAQEGMPAIRPCGVDIMQQQWKKDASWLSRERAINQAILQRYYITAPGAAATAPAVVTLPVVVHIINENPNAYTDAQVIAAINLLNEAYAATGAFTGGRTDTKIRFCLAKTAPDGGRTTGIVRSHSYLNDFDVDMEGGEVTALGRWDGSRYINIWVVSDIRSDYMQDFNCGKWSRLTMGGYASAGGDIVVAGLGVGVLAHEMGHYLSLAHTFAARDCKNDDCLTDGDMVCDTPPERTITGGYACNAPQNSCSSDTLSGFTIDVPDLPDNFMDYGQGTGCILGFTDGQATRMHHFITTSLAGMLGTTVCNDPCPSALTAAFTRSIPYPVVGDVVTFTSTGTGGNTYQWLVDGAVMSTLPTLTLTVTAQKNYDIRLRVTDNVSGCQASANDAVPVTCGVVARFYPDKRKIASKAGIELDHVVFTNRSRNATTWKWLISNNQGMTEQVVSTSEQLDYTFQQPGIYKVRLYATDGTCESYTNPVQIIVDDPTADGIVYVSKVECYDQNKLRVSLYFENRGYHTIPKHTPVSFYDDDPRIGKGKLLGAPFLLPADLPGKCVTVLYHTIVDAGRAGIDTLVTVFNDNGATMPLALPNTAVTESNYGNNVSIKRGFKFHVSLAPGDFTLTPQQQLTLKPVSRGGAIDKAAWEASPYLSCTDCISPVFTAPYRKDTVTTVKVRAYSPYACYADTLATIHIPVADDYSVEMKQVACAAGDSLHIDFTICNAYTPGNIPPALQVDFYDRTPADPATVQLGRRFLTPAFTAAACGNYGLNIRNPAGGKIFAVVNKEQQKHKPETGLNEKDYTNNLHTWNYTPPVLSVFPKDTTVFRKAVFPLYYSVSNYIPEKTQWDNDAAYTLSCSTCPSPKAAMLDSSFIGVQLTNRYGCVLKKQEYVRIFPPDLTIELLESACYDNAHVLLKFRICMSNGYDSIFSRIPVSFYDGIPGQAGVSLLQPRFFTPRPRMGDCLTFTHVLNMAGSNSIVAMINDRDGKVFNETNYGNNSSTVDYTSFEVTATPQEIALPRPSPVRLTAAVKGGKPASLRWEPQSGLSCTSCPNPVAAVTSSVQYLVTAANEYYCTDTAMVRIKTFVNAGLTMPNAFTPNGDGQNDYFYVIGSWDIRQVKNFTIFNRTGNKIFEGINTPANDRAYGWDGTVKGLPSPLGNYVYFATVEMLDGTVKVIKGTVLLIR</sequence>
<dbReference type="Gene3D" id="3.40.390.10">
    <property type="entry name" value="Collagenase (Catalytic Domain)"/>
    <property type="match status" value="1"/>
</dbReference>
<dbReference type="EMBL" id="RIAR02000001">
    <property type="protein sequence ID" value="NSL87370.1"/>
    <property type="molecule type" value="Genomic_DNA"/>
</dbReference>
<dbReference type="InterPro" id="IPR035986">
    <property type="entry name" value="PKD_dom_sf"/>
</dbReference>
<dbReference type="OrthoDB" id="6385856at2"/>
<evidence type="ECO:0000313" key="9">
    <source>
        <dbReference type="EMBL" id="NSL87370.1"/>
    </source>
</evidence>
<dbReference type="InterPro" id="IPR008754">
    <property type="entry name" value="Peptidase_M43"/>
</dbReference>
<dbReference type="AlphaFoldDB" id="A0A433WEN1"/>
<keyword evidence="8" id="KW-1015">Disulfide bond</keyword>
<organism evidence="9 10">
    <name type="scientific">Chitinophaga solisilvae</name>
    <dbReference type="NCBI Taxonomy" id="1233460"/>
    <lineage>
        <taxon>Bacteria</taxon>
        <taxon>Pseudomonadati</taxon>
        <taxon>Bacteroidota</taxon>
        <taxon>Chitinophagia</taxon>
        <taxon>Chitinophagales</taxon>
        <taxon>Chitinophagaceae</taxon>
        <taxon>Chitinophaga</taxon>
    </lineage>
</organism>
<keyword evidence="4" id="KW-0732">Signal</keyword>
<dbReference type="InterPro" id="IPR013783">
    <property type="entry name" value="Ig-like_fold"/>
</dbReference>
<dbReference type="InterPro" id="IPR022409">
    <property type="entry name" value="PKD/Chitinase_dom"/>
</dbReference>
<keyword evidence="2" id="KW-0645">Protease</keyword>
<evidence type="ECO:0000313" key="10">
    <source>
        <dbReference type="Proteomes" id="UP000281028"/>
    </source>
</evidence>
<proteinExistence type="inferred from homology"/>
<dbReference type="GO" id="GO:0008237">
    <property type="term" value="F:metallopeptidase activity"/>
    <property type="evidence" value="ECO:0007669"/>
    <property type="project" value="UniProtKB-KW"/>
</dbReference>
<evidence type="ECO:0000256" key="8">
    <source>
        <dbReference type="ARBA" id="ARBA00023157"/>
    </source>
</evidence>
<dbReference type="SMART" id="SM00089">
    <property type="entry name" value="PKD"/>
    <property type="match status" value="3"/>
</dbReference>
<dbReference type="SUPFAM" id="SSF49299">
    <property type="entry name" value="PKD domain"/>
    <property type="match status" value="2"/>
</dbReference>
<dbReference type="Pfam" id="PF13585">
    <property type="entry name" value="CHU_C"/>
    <property type="match status" value="1"/>
</dbReference>
<evidence type="ECO:0000256" key="6">
    <source>
        <dbReference type="ARBA" id="ARBA00022833"/>
    </source>
</evidence>
<dbReference type="PANTHER" id="PTHR47466">
    <property type="match status" value="1"/>
</dbReference>
<dbReference type="NCBIfam" id="TIGR04131">
    <property type="entry name" value="Bac_Flav_CTERM"/>
    <property type="match status" value="1"/>
</dbReference>
<dbReference type="Gene3D" id="2.60.40.10">
    <property type="entry name" value="Immunoglobulins"/>
    <property type="match status" value="2"/>
</dbReference>
<comment type="caution">
    <text evidence="9">The sequence shown here is derived from an EMBL/GenBank/DDBJ whole genome shotgun (WGS) entry which is preliminary data.</text>
</comment>
<evidence type="ECO:0000256" key="4">
    <source>
        <dbReference type="ARBA" id="ARBA00022729"/>
    </source>
</evidence>
<dbReference type="Pfam" id="PF05572">
    <property type="entry name" value="Peptidase_M43"/>
    <property type="match status" value="1"/>
</dbReference>
<comment type="similarity">
    <text evidence="1">Belongs to the peptidase M43B family.</text>
</comment>
<reference evidence="9" key="1">
    <citation type="submission" date="2020-05" db="EMBL/GenBank/DDBJ databases">
        <title>Chitinophaga laudate sp. nov., isolated from a tropical peat swamp.</title>
        <authorList>
            <person name="Goh C.B.S."/>
            <person name="Lee M.S."/>
            <person name="Parimannan S."/>
            <person name="Pasbakhsh P."/>
            <person name="Yule C.M."/>
            <person name="Rajandas H."/>
            <person name="Loke S."/>
            <person name="Croft L."/>
            <person name="Tan J.B.L."/>
        </authorList>
    </citation>
    <scope>NUCLEOTIDE SEQUENCE</scope>
    <source>
        <strain evidence="9">Mgbs1</strain>
    </source>
</reference>
<dbReference type="PANTHER" id="PTHR47466:SF1">
    <property type="entry name" value="METALLOPROTEASE MEP1 (AFU_ORTHOLOGUE AFUA_1G07730)-RELATED"/>
    <property type="match status" value="1"/>
</dbReference>
<dbReference type="Proteomes" id="UP000281028">
    <property type="component" value="Unassembled WGS sequence"/>
</dbReference>
<evidence type="ECO:0000256" key="1">
    <source>
        <dbReference type="ARBA" id="ARBA00008721"/>
    </source>
</evidence>
<accession>A0A433WEN1</accession>
<dbReference type="InterPro" id="IPR026341">
    <property type="entry name" value="T9SS_type_B"/>
</dbReference>
<keyword evidence="7" id="KW-0482">Metalloprotease</keyword>
<protein>
    <submittedName>
        <fullName evidence="9">T9SS type B sorting domain-containing protein</fullName>
    </submittedName>
</protein>
<dbReference type="GO" id="GO:0006508">
    <property type="term" value="P:proteolysis"/>
    <property type="evidence" value="ECO:0007669"/>
    <property type="project" value="UniProtKB-KW"/>
</dbReference>
<evidence type="ECO:0000256" key="5">
    <source>
        <dbReference type="ARBA" id="ARBA00022801"/>
    </source>
</evidence>
<dbReference type="SUPFAM" id="SSF55486">
    <property type="entry name" value="Metalloproteases ('zincins'), catalytic domain"/>
    <property type="match status" value="1"/>
</dbReference>
<evidence type="ECO:0000256" key="7">
    <source>
        <dbReference type="ARBA" id="ARBA00023049"/>
    </source>
</evidence>
<dbReference type="InterPro" id="IPR024079">
    <property type="entry name" value="MetalloPept_cat_dom_sf"/>
</dbReference>
<keyword evidence="6" id="KW-0862">Zinc</keyword>